<dbReference type="PANTHER" id="PTHR46124:SF2">
    <property type="entry name" value="D-AMINOACYL-TRNA DEACYLASE"/>
    <property type="match status" value="1"/>
</dbReference>
<protein>
    <submittedName>
        <fullName evidence="5">Tat-linked quality control protein TatD</fullName>
        <ecNumber evidence="5">3.1.21.-</ecNumber>
    </submittedName>
</protein>
<dbReference type="Gene3D" id="3.20.20.140">
    <property type="entry name" value="Metal-dependent hydrolases"/>
    <property type="match status" value="1"/>
</dbReference>
<dbReference type="FunFam" id="3.20.20.140:FF:000005">
    <property type="entry name" value="TatD family hydrolase"/>
    <property type="match status" value="1"/>
</dbReference>
<evidence type="ECO:0000313" key="8">
    <source>
        <dbReference type="Proteomes" id="UP000092871"/>
    </source>
</evidence>
<evidence type="ECO:0000256" key="2">
    <source>
        <dbReference type="ARBA" id="ARBA00022723"/>
    </source>
</evidence>
<feature type="binding site" evidence="4">
    <location>
        <position position="203"/>
    </location>
    <ligand>
        <name>a divalent metal cation</name>
        <dbReference type="ChEBI" id="CHEBI:60240"/>
        <label>1</label>
    </ligand>
</feature>
<keyword evidence="7" id="KW-1185">Reference proteome</keyword>
<proteinExistence type="inferred from homology"/>
<reference evidence="5 8" key="2">
    <citation type="submission" date="2016-06" db="EMBL/GenBank/DDBJ databases">
        <authorList>
            <person name="Kjaerup R.B."/>
            <person name="Dalgaard T.S."/>
            <person name="Juul-Madsen H.R."/>
        </authorList>
    </citation>
    <scope>NUCLEOTIDE SEQUENCE [LARGE SCALE GENOMIC DNA]</scope>
    <source>
        <strain evidence="5 8">CECT 5115</strain>
    </source>
</reference>
<dbReference type="InterPro" id="IPR001130">
    <property type="entry name" value="TatD-like"/>
</dbReference>
<evidence type="ECO:0000313" key="7">
    <source>
        <dbReference type="Proteomes" id="UP000092840"/>
    </source>
</evidence>
<dbReference type="InterPro" id="IPR032466">
    <property type="entry name" value="Metal_Hydrolase"/>
</dbReference>
<dbReference type="EMBL" id="FLRB01000013">
    <property type="protein sequence ID" value="SBT21745.1"/>
    <property type="molecule type" value="Genomic_DNA"/>
</dbReference>
<evidence type="ECO:0000256" key="4">
    <source>
        <dbReference type="PIRSR" id="PIRSR005902-1"/>
    </source>
</evidence>
<dbReference type="AlphaFoldDB" id="A0A1C3JUQ0"/>
<evidence type="ECO:0000313" key="6">
    <source>
        <dbReference type="EMBL" id="SBT21745.1"/>
    </source>
</evidence>
<dbReference type="RefSeq" id="WP_067037854.1">
    <property type="nucleotide sequence ID" value="NZ_FLRA01000023.1"/>
</dbReference>
<dbReference type="Proteomes" id="UP000092871">
    <property type="component" value="Unassembled WGS sequence"/>
</dbReference>
<dbReference type="Pfam" id="PF01026">
    <property type="entry name" value="TatD_DNase"/>
    <property type="match status" value="1"/>
</dbReference>
<feature type="binding site" evidence="4">
    <location>
        <position position="152"/>
    </location>
    <ligand>
        <name>a divalent metal cation</name>
        <dbReference type="ChEBI" id="CHEBI:60240"/>
        <label>2</label>
    </ligand>
</feature>
<dbReference type="EMBL" id="FLRA01000023">
    <property type="protein sequence ID" value="SBT18790.1"/>
    <property type="molecule type" value="Genomic_DNA"/>
</dbReference>
<dbReference type="GO" id="GO:0016788">
    <property type="term" value="F:hydrolase activity, acting on ester bonds"/>
    <property type="evidence" value="ECO:0007669"/>
    <property type="project" value="InterPro"/>
</dbReference>
<accession>A0A1C3JUQ0</accession>
<keyword evidence="2 4" id="KW-0479">Metal-binding</keyword>
<feature type="binding site" evidence="4">
    <location>
        <position position="128"/>
    </location>
    <ligand>
        <name>a divalent metal cation</name>
        <dbReference type="ChEBI" id="CHEBI:60240"/>
        <label>2</label>
    </ligand>
</feature>
<dbReference type="OrthoDB" id="9810005at2"/>
<dbReference type="GO" id="GO:0046872">
    <property type="term" value="F:metal ion binding"/>
    <property type="evidence" value="ECO:0007669"/>
    <property type="project" value="UniProtKB-KW"/>
</dbReference>
<dbReference type="SUPFAM" id="SSF51556">
    <property type="entry name" value="Metallo-dependent hydrolases"/>
    <property type="match status" value="1"/>
</dbReference>
<dbReference type="Proteomes" id="UP000092840">
    <property type="component" value="Unassembled WGS sequence"/>
</dbReference>
<sequence>MLDIGVNLDHSSYLKDLNAFREQYQQAGVDGIICIASNLEEAQKLVTTCSPYPDMHYTFGSHPHHASTWRDSHTQVLLETFKTDSKAIAVGEMGLDFNRNYSTPDEQIYAFEAQLNIASQANKPVYLHERDAFAELTQRLTQAHLPRQGVIHCFTGDKDQLRAYLDLGLYVGITGWLLDERRNQALVEAVKYLPLDRVMLETDAPYLLPRNIRPRPKRNHPKFLQYIAQGVADVKHVSPEDVINAANHNTRALFF</sequence>
<gene>
    <name evidence="5" type="primary">tatD</name>
    <name evidence="5" type="ORF">MGA5115_02940</name>
    <name evidence="6" type="ORF">MGA5116_02344</name>
</gene>
<evidence type="ECO:0000256" key="3">
    <source>
        <dbReference type="ARBA" id="ARBA00022801"/>
    </source>
</evidence>
<evidence type="ECO:0000313" key="5">
    <source>
        <dbReference type="EMBL" id="SBT18790.1"/>
    </source>
</evidence>
<evidence type="ECO:0000256" key="1">
    <source>
        <dbReference type="ARBA" id="ARBA00009275"/>
    </source>
</evidence>
<feature type="binding site" evidence="4">
    <location>
        <position position="92"/>
    </location>
    <ligand>
        <name>a divalent metal cation</name>
        <dbReference type="ChEBI" id="CHEBI:60240"/>
        <label>1</label>
    </ligand>
</feature>
<comment type="similarity">
    <text evidence="1">Belongs to the metallo-dependent hydrolases superfamily. TatD-type hydrolase family.</text>
</comment>
<dbReference type="PIRSF" id="PIRSF005902">
    <property type="entry name" value="DNase_TatD"/>
    <property type="match status" value="1"/>
</dbReference>
<dbReference type="PANTHER" id="PTHR46124">
    <property type="entry name" value="D-AMINOACYL-TRNA DEACYLASE"/>
    <property type="match status" value="1"/>
</dbReference>
<organism evidence="5 8">
    <name type="scientific">Marinomonas gallaica</name>
    <dbReference type="NCBI Taxonomy" id="1806667"/>
    <lineage>
        <taxon>Bacteria</taxon>
        <taxon>Pseudomonadati</taxon>
        <taxon>Pseudomonadota</taxon>
        <taxon>Gammaproteobacteria</taxon>
        <taxon>Oceanospirillales</taxon>
        <taxon>Oceanospirillaceae</taxon>
        <taxon>Marinomonas</taxon>
    </lineage>
</organism>
<dbReference type="CDD" id="cd01310">
    <property type="entry name" value="TatD_DNAse"/>
    <property type="match status" value="1"/>
</dbReference>
<name>A0A1C3JUQ0_9GAMM</name>
<reference evidence="6 7" key="1">
    <citation type="submission" date="2016-06" db="EMBL/GenBank/DDBJ databases">
        <authorList>
            <person name="Rodrigo-Torres L."/>
            <person name="Arahal D.R."/>
        </authorList>
    </citation>
    <scope>NUCLEOTIDE SEQUENCE [LARGE SCALE GENOMIC DNA]</scope>
    <source>
        <strain evidence="6 7">CECT 5116</strain>
    </source>
</reference>
<dbReference type="EC" id="3.1.21.-" evidence="5"/>
<keyword evidence="3 5" id="KW-0378">Hydrolase</keyword>